<dbReference type="PATRIC" id="fig|1111454.3.peg.671"/>
<sequence length="61" mass="6862">MNDFLIVDFTDEEIEFMKHKGFNASKKLDGDLACDIVDELGNNDIGIAADIITKITTNKNW</sequence>
<dbReference type="STRING" id="1111454.HMPREF1250_0177"/>
<protein>
    <submittedName>
        <fullName evidence="1">Uncharacterized protein</fullName>
    </submittedName>
</protein>
<dbReference type="RefSeq" id="WP_023053155.1">
    <property type="nucleotide sequence ID" value="NZ_AWXA01000010.1"/>
</dbReference>
<proteinExistence type="predicted"/>
<accession>U7UP85</accession>
<keyword evidence="2" id="KW-1185">Reference proteome</keyword>
<reference evidence="1 2" key="1">
    <citation type="submission" date="2013-09" db="EMBL/GenBank/DDBJ databases">
        <authorList>
            <person name="Durkin A.S."/>
            <person name="Haft D.R."/>
            <person name="McCorrison J."/>
            <person name="Torralba M."/>
            <person name="Gillis M."/>
            <person name="Haft D.H."/>
            <person name="Methe B."/>
            <person name="Sutton G."/>
            <person name="Nelson K.E."/>
        </authorList>
    </citation>
    <scope>NUCLEOTIDE SEQUENCE [LARGE SCALE GENOMIC DNA]</scope>
    <source>
        <strain evidence="1 2">BV3C16-1</strain>
    </source>
</reference>
<comment type="caution">
    <text evidence="1">The sequence shown here is derived from an EMBL/GenBank/DDBJ whole genome shotgun (WGS) entry which is preliminary data.</text>
</comment>
<organism evidence="1 2">
    <name type="scientific">Megasphaera vaginalis</name>
    <name type="common">ex Srinivasan et al. 2021</name>
    <dbReference type="NCBI Taxonomy" id="1111454"/>
    <lineage>
        <taxon>Bacteria</taxon>
        <taxon>Bacillati</taxon>
        <taxon>Bacillota</taxon>
        <taxon>Negativicutes</taxon>
        <taxon>Veillonellales</taxon>
        <taxon>Veillonellaceae</taxon>
        <taxon>Megasphaera</taxon>
    </lineage>
</organism>
<dbReference type="EMBL" id="AWXA01000010">
    <property type="protein sequence ID" value="ERT61252.1"/>
    <property type="molecule type" value="Genomic_DNA"/>
</dbReference>
<gene>
    <name evidence="1" type="ORF">HMPREF1250_0177</name>
</gene>
<dbReference type="AlphaFoldDB" id="U7UP85"/>
<evidence type="ECO:0000313" key="1">
    <source>
        <dbReference type="EMBL" id="ERT61252.1"/>
    </source>
</evidence>
<evidence type="ECO:0000313" key="2">
    <source>
        <dbReference type="Proteomes" id="UP000017090"/>
    </source>
</evidence>
<name>U7UP85_9FIRM</name>
<dbReference type="Proteomes" id="UP000017090">
    <property type="component" value="Unassembled WGS sequence"/>
</dbReference>